<dbReference type="PANTHER" id="PTHR43639">
    <property type="entry name" value="OXIDOREDUCTASE, SHORT-CHAIN DEHYDROGENASE/REDUCTASE FAMILY (AFU_ORTHOLOGUE AFUA_5G02870)"/>
    <property type="match status" value="1"/>
</dbReference>
<dbReference type="EMBL" id="JAXOVC010000012">
    <property type="protein sequence ID" value="KAK4495410.1"/>
    <property type="molecule type" value="Genomic_DNA"/>
</dbReference>
<dbReference type="PROSITE" id="PS00061">
    <property type="entry name" value="ADH_SHORT"/>
    <property type="match status" value="1"/>
</dbReference>
<dbReference type="InterPro" id="IPR020904">
    <property type="entry name" value="Sc_DH/Rdtase_CS"/>
</dbReference>
<dbReference type="SUPFAM" id="SSF51735">
    <property type="entry name" value="NAD(P)-binding Rossmann-fold domains"/>
    <property type="match status" value="1"/>
</dbReference>
<evidence type="ECO:0000256" key="3">
    <source>
        <dbReference type="ARBA" id="ARBA00023002"/>
    </source>
</evidence>
<keyword evidence="3" id="KW-0560">Oxidoreductase</keyword>
<accession>A0ABR0E1Y0</accession>
<evidence type="ECO:0000256" key="1">
    <source>
        <dbReference type="ARBA" id="ARBA00006484"/>
    </source>
</evidence>
<dbReference type="Gene3D" id="3.40.50.720">
    <property type="entry name" value="NAD(P)-binding Rossmann-like Domain"/>
    <property type="match status" value="1"/>
</dbReference>
<proteinExistence type="inferred from homology"/>
<sequence>MSIPPYPNPHGKLLRKTAIVTGGSKGIGRAIVQKFISEGAQVLIFDIEKPSGLDLPEGSVAVFEGDVTKEEDWKAALEMCVREFGKCDILVNNAGVVHIAAPSTEVPKAEYDRIMKTNITPLYHSARTLLPHFRSQGAGAIINISSISAPRPRPNLVWYAGSKGAVSSITRGLAAEFAPYNVRVNAVLPVVAETGMVASVLGGEDSVEGRERLRGQIPLGRLGRPGDVANAVAWLAGEESSFVTGTEVRVDGGRSLL</sequence>
<evidence type="ECO:0000256" key="2">
    <source>
        <dbReference type="ARBA" id="ARBA00022857"/>
    </source>
</evidence>
<evidence type="ECO:0000313" key="4">
    <source>
        <dbReference type="EMBL" id="KAK4495410.1"/>
    </source>
</evidence>
<comment type="similarity">
    <text evidence="1">Belongs to the short-chain dehydrogenases/reductases (SDR) family.</text>
</comment>
<name>A0ABR0E1Y0_ZASCE</name>
<dbReference type="Pfam" id="PF13561">
    <property type="entry name" value="adh_short_C2"/>
    <property type="match status" value="1"/>
</dbReference>
<protein>
    <submittedName>
        <fullName evidence="4">Uncharacterized protein</fullName>
    </submittedName>
</protein>
<dbReference type="PRINTS" id="PR00081">
    <property type="entry name" value="GDHRDH"/>
</dbReference>
<gene>
    <name evidence="4" type="ORF">PRZ48_013741</name>
</gene>
<keyword evidence="2" id="KW-0521">NADP</keyword>
<dbReference type="PANTHER" id="PTHR43639:SF1">
    <property type="entry name" value="SHORT-CHAIN DEHYDROGENASE_REDUCTASE FAMILY PROTEIN"/>
    <property type="match status" value="1"/>
</dbReference>
<evidence type="ECO:0000313" key="5">
    <source>
        <dbReference type="Proteomes" id="UP001305779"/>
    </source>
</evidence>
<dbReference type="InterPro" id="IPR036291">
    <property type="entry name" value="NAD(P)-bd_dom_sf"/>
</dbReference>
<dbReference type="Proteomes" id="UP001305779">
    <property type="component" value="Unassembled WGS sequence"/>
</dbReference>
<reference evidence="4 5" key="1">
    <citation type="journal article" date="2023" name="G3 (Bethesda)">
        <title>A chromosome-level genome assembly of Zasmidium syzygii isolated from banana leaves.</title>
        <authorList>
            <person name="van Westerhoven A.C."/>
            <person name="Mehrabi R."/>
            <person name="Talebi R."/>
            <person name="Steentjes M.B.F."/>
            <person name="Corcolon B."/>
            <person name="Chong P.A."/>
            <person name="Kema G.H.J."/>
            <person name="Seidl M.F."/>
        </authorList>
    </citation>
    <scope>NUCLEOTIDE SEQUENCE [LARGE SCALE GENOMIC DNA]</scope>
    <source>
        <strain evidence="4 5">P124</strain>
    </source>
</reference>
<organism evidence="4 5">
    <name type="scientific">Zasmidium cellare</name>
    <name type="common">Wine cellar mold</name>
    <name type="synonym">Racodium cellare</name>
    <dbReference type="NCBI Taxonomy" id="395010"/>
    <lineage>
        <taxon>Eukaryota</taxon>
        <taxon>Fungi</taxon>
        <taxon>Dikarya</taxon>
        <taxon>Ascomycota</taxon>
        <taxon>Pezizomycotina</taxon>
        <taxon>Dothideomycetes</taxon>
        <taxon>Dothideomycetidae</taxon>
        <taxon>Mycosphaerellales</taxon>
        <taxon>Mycosphaerellaceae</taxon>
        <taxon>Zasmidium</taxon>
    </lineage>
</organism>
<dbReference type="PRINTS" id="PR00080">
    <property type="entry name" value="SDRFAMILY"/>
</dbReference>
<keyword evidence="5" id="KW-1185">Reference proteome</keyword>
<dbReference type="InterPro" id="IPR002347">
    <property type="entry name" value="SDR_fam"/>
</dbReference>
<dbReference type="NCBIfam" id="NF005559">
    <property type="entry name" value="PRK07231.1"/>
    <property type="match status" value="1"/>
</dbReference>
<comment type="caution">
    <text evidence="4">The sequence shown here is derived from an EMBL/GenBank/DDBJ whole genome shotgun (WGS) entry which is preliminary data.</text>
</comment>